<dbReference type="RefSeq" id="WP_146919079.1">
    <property type="nucleotide sequence ID" value="NZ_CP042430.1"/>
</dbReference>
<dbReference type="GO" id="GO:0000160">
    <property type="term" value="P:phosphorelay signal transduction system"/>
    <property type="evidence" value="ECO:0007669"/>
    <property type="project" value="UniProtKB-KW"/>
</dbReference>
<dbReference type="InterPro" id="IPR036890">
    <property type="entry name" value="HATPase_C_sf"/>
</dbReference>
<dbReference type="AlphaFoldDB" id="A0A5B8U531"/>
<dbReference type="PANTHER" id="PTHR24421">
    <property type="entry name" value="NITRATE/NITRITE SENSOR PROTEIN NARX-RELATED"/>
    <property type="match status" value="1"/>
</dbReference>
<dbReference type="Pfam" id="PF13185">
    <property type="entry name" value="GAF_2"/>
    <property type="match status" value="1"/>
</dbReference>
<evidence type="ECO:0000313" key="7">
    <source>
        <dbReference type="Proteomes" id="UP000321805"/>
    </source>
</evidence>
<dbReference type="InterPro" id="IPR050482">
    <property type="entry name" value="Sensor_HK_TwoCompSys"/>
</dbReference>
<dbReference type="CDD" id="cd16917">
    <property type="entry name" value="HATPase_UhpB-NarQ-NarX-like"/>
    <property type="match status" value="1"/>
</dbReference>
<dbReference type="InterPro" id="IPR003018">
    <property type="entry name" value="GAF"/>
</dbReference>
<dbReference type="EMBL" id="CP042430">
    <property type="protein sequence ID" value="QEC47995.1"/>
    <property type="molecule type" value="Genomic_DNA"/>
</dbReference>
<dbReference type="OrthoDB" id="5241249at2"/>
<dbReference type="SUPFAM" id="SSF55781">
    <property type="entry name" value="GAF domain-like"/>
    <property type="match status" value="1"/>
</dbReference>
<dbReference type="InterPro" id="IPR029016">
    <property type="entry name" value="GAF-like_dom_sf"/>
</dbReference>
<keyword evidence="3" id="KW-0902">Two-component regulatory system</keyword>
<evidence type="ECO:0000259" key="4">
    <source>
        <dbReference type="SMART" id="SM00065"/>
    </source>
</evidence>
<reference evidence="6 7" key="1">
    <citation type="journal article" date="2018" name="J. Microbiol.">
        <title>Baekduia soli gen. nov., sp. nov., a novel bacterium isolated from the soil of Baekdu Mountain and proposal of a novel family name, Baekduiaceae fam. nov.</title>
        <authorList>
            <person name="An D.S."/>
            <person name="Siddiqi M.Z."/>
            <person name="Kim K.H."/>
            <person name="Yu H.S."/>
            <person name="Im W.T."/>
        </authorList>
    </citation>
    <scope>NUCLEOTIDE SEQUENCE [LARGE SCALE GENOMIC DNA]</scope>
    <source>
        <strain evidence="6 7">BR7-21</strain>
    </source>
</reference>
<dbReference type="Gene3D" id="3.30.565.10">
    <property type="entry name" value="Histidine kinase-like ATPase, C-terminal domain"/>
    <property type="match status" value="1"/>
</dbReference>
<gene>
    <name evidence="6" type="ORF">FSW04_10725</name>
</gene>
<feature type="domain" description="GAF" evidence="4">
    <location>
        <begin position="35"/>
        <end position="177"/>
    </location>
</feature>
<keyword evidence="7" id="KW-1185">Reference proteome</keyword>
<accession>A0A5B8U531</accession>
<dbReference type="KEGG" id="bsol:FSW04_10725"/>
<dbReference type="Proteomes" id="UP000321805">
    <property type="component" value="Chromosome"/>
</dbReference>
<keyword evidence="2" id="KW-0418">Kinase</keyword>
<evidence type="ECO:0000256" key="2">
    <source>
        <dbReference type="ARBA" id="ARBA00022777"/>
    </source>
</evidence>
<evidence type="ECO:0000313" key="6">
    <source>
        <dbReference type="EMBL" id="QEC47995.1"/>
    </source>
</evidence>
<dbReference type="PANTHER" id="PTHR24421:SF56">
    <property type="entry name" value="OXYGEN SENSOR HISTIDINE KINASE RESPONSE REGULATOR DOST"/>
    <property type="match status" value="1"/>
</dbReference>
<dbReference type="SUPFAM" id="SSF55874">
    <property type="entry name" value="ATPase domain of HSP90 chaperone/DNA topoisomerase II/histidine kinase"/>
    <property type="match status" value="1"/>
</dbReference>
<evidence type="ECO:0000256" key="3">
    <source>
        <dbReference type="ARBA" id="ARBA00023012"/>
    </source>
</evidence>
<dbReference type="Gene3D" id="3.30.450.40">
    <property type="match status" value="1"/>
</dbReference>
<dbReference type="GO" id="GO:0016301">
    <property type="term" value="F:kinase activity"/>
    <property type="evidence" value="ECO:0007669"/>
    <property type="project" value="UniProtKB-KW"/>
</dbReference>
<dbReference type="InterPro" id="IPR003594">
    <property type="entry name" value="HATPase_dom"/>
</dbReference>
<dbReference type="SMART" id="SM00387">
    <property type="entry name" value="HATPase_c"/>
    <property type="match status" value="1"/>
</dbReference>
<feature type="domain" description="Histidine kinase/HSP90-like ATPase" evidence="5">
    <location>
        <begin position="279"/>
        <end position="370"/>
    </location>
</feature>
<name>A0A5B8U531_9ACTN</name>
<evidence type="ECO:0000256" key="1">
    <source>
        <dbReference type="ARBA" id="ARBA00022679"/>
    </source>
</evidence>
<proteinExistence type="predicted"/>
<protein>
    <submittedName>
        <fullName evidence="6">GAF domain-containing protein</fullName>
    </submittedName>
</protein>
<evidence type="ECO:0000259" key="5">
    <source>
        <dbReference type="SMART" id="SM00387"/>
    </source>
</evidence>
<sequence length="372" mass="39887">MSSPRAATTAAAPFSPIDSLNVFASLLGEVETATPAGAFYNQLAEAVCRLGSMDRAVVFVYDDVARRVRTVGSHRVDLGLFDGQILAIETAPITGRALASDQVLEGTAQDLPETYASALGIDYFACVPLAAGGRGFGVILAVRPAQSLSDREREVLWSLGKVCALALSARRATRQHLDARHLADRIDLAREIHERVVQRVFGVVMALQSGVLLEPGDQQRCGAELRGALDDLRDAMSRPLAATPKHVSATLHQELERLVDAAADDLRVRWQPGVEVPELFEPVIQSVLGEAIRNARRHATPTEIEVAVTGDEDTVALEITNDGVGSERPAGAGMGLRIAAFEALQHGASLNFGPTGTEHWHVRLVLPRPESP</sequence>
<keyword evidence="1" id="KW-0808">Transferase</keyword>
<organism evidence="6 7">
    <name type="scientific">Baekduia soli</name>
    <dbReference type="NCBI Taxonomy" id="496014"/>
    <lineage>
        <taxon>Bacteria</taxon>
        <taxon>Bacillati</taxon>
        <taxon>Actinomycetota</taxon>
        <taxon>Thermoleophilia</taxon>
        <taxon>Solirubrobacterales</taxon>
        <taxon>Baekduiaceae</taxon>
        <taxon>Baekduia</taxon>
    </lineage>
</organism>
<dbReference type="Pfam" id="PF02518">
    <property type="entry name" value="HATPase_c"/>
    <property type="match status" value="1"/>
</dbReference>
<dbReference type="SMART" id="SM00065">
    <property type="entry name" value="GAF"/>
    <property type="match status" value="1"/>
</dbReference>